<dbReference type="AlphaFoldDB" id="A0AAD5R043"/>
<gene>
    <name evidence="1" type="ORF">KIN20_027950</name>
</gene>
<dbReference type="EMBL" id="JAHQIW010005778">
    <property type="protein sequence ID" value="KAJ1367097.1"/>
    <property type="molecule type" value="Genomic_DNA"/>
</dbReference>
<evidence type="ECO:0000313" key="1">
    <source>
        <dbReference type="EMBL" id="KAJ1367097.1"/>
    </source>
</evidence>
<accession>A0AAD5R043</accession>
<name>A0AAD5R043_PARTN</name>
<comment type="caution">
    <text evidence="1">The sequence shown here is derived from an EMBL/GenBank/DDBJ whole genome shotgun (WGS) entry which is preliminary data.</text>
</comment>
<evidence type="ECO:0000313" key="2">
    <source>
        <dbReference type="Proteomes" id="UP001196413"/>
    </source>
</evidence>
<keyword evidence="2" id="KW-1185">Reference proteome</keyword>
<dbReference type="Proteomes" id="UP001196413">
    <property type="component" value="Unassembled WGS sequence"/>
</dbReference>
<sequence>MRLMRVTVLERQQDRLWADALSNLKKANLISKTRLVLVGHLFWMKKICKPLSDAELSSGICDLGEELAFRSGPL</sequence>
<proteinExistence type="predicted"/>
<organism evidence="1 2">
    <name type="scientific">Parelaphostrongylus tenuis</name>
    <name type="common">Meningeal worm</name>
    <dbReference type="NCBI Taxonomy" id="148309"/>
    <lineage>
        <taxon>Eukaryota</taxon>
        <taxon>Metazoa</taxon>
        <taxon>Ecdysozoa</taxon>
        <taxon>Nematoda</taxon>
        <taxon>Chromadorea</taxon>
        <taxon>Rhabditida</taxon>
        <taxon>Rhabditina</taxon>
        <taxon>Rhabditomorpha</taxon>
        <taxon>Strongyloidea</taxon>
        <taxon>Metastrongylidae</taxon>
        <taxon>Parelaphostrongylus</taxon>
    </lineage>
</organism>
<protein>
    <submittedName>
        <fullName evidence="1">Uncharacterized protein</fullName>
    </submittedName>
</protein>
<reference evidence="1" key="1">
    <citation type="submission" date="2021-06" db="EMBL/GenBank/DDBJ databases">
        <title>Parelaphostrongylus tenuis whole genome reference sequence.</title>
        <authorList>
            <person name="Garwood T.J."/>
            <person name="Larsen P.A."/>
            <person name="Fountain-Jones N.M."/>
            <person name="Garbe J.R."/>
            <person name="Macchietto M.G."/>
            <person name="Kania S.A."/>
            <person name="Gerhold R.W."/>
            <person name="Richards J.E."/>
            <person name="Wolf T.M."/>
        </authorList>
    </citation>
    <scope>NUCLEOTIDE SEQUENCE</scope>
    <source>
        <strain evidence="1">MNPRO001-30</strain>
        <tissue evidence="1">Meninges</tissue>
    </source>
</reference>